<name>A0A420DV00_9FLAO</name>
<dbReference type="Gene3D" id="3.90.550.10">
    <property type="entry name" value="Spore Coat Polysaccharide Biosynthesis Protein SpsA, Chain A"/>
    <property type="match status" value="1"/>
</dbReference>
<dbReference type="InterPro" id="IPR001173">
    <property type="entry name" value="Glyco_trans_2-like"/>
</dbReference>
<sequence length="365" mass="43460">MQQKITVIYAYRNRDFERVRLSLQSLQNQSNQNFEVQFIDYGSEQHFAKSIKDVVESYSFATYHYVAHKGLLWNKSKALNYGISQTESDYVVLSDIDVVFATHFIDYCLNIAKPNQFLLFKIGYLPKDVEANQIEERRFLDLKPTHFGDTFGIGLFYNKALKEVKGLDPFFHFYGSEDEDLNSRLIEKGYTLNRCEENLLLHQWHPRFAEGNDDTLSVVPRLKNIQRINQRHYLWNKALKHTKHRDVKNWNHVYTMHDESILNKPETTLFLNTIKAHVTHFLDYGINDYYDKVIKVVFKEDDYYRSLKYKAKTLLHKETQPYVSLKYVNDRLLEAIIFKYRHANYAFYVVSDKKEIHFTIDLKTI</sequence>
<evidence type="ECO:0000259" key="3">
    <source>
        <dbReference type="Pfam" id="PF02709"/>
    </source>
</evidence>
<dbReference type="Pfam" id="PF00535">
    <property type="entry name" value="Glycos_transf_2"/>
    <property type="match status" value="1"/>
</dbReference>
<feature type="domain" description="Galactosyltransferase C-terminal" evidence="3">
    <location>
        <begin position="150"/>
        <end position="197"/>
    </location>
</feature>
<reference evidence="4 5" key="1">
    <citation type="submission" date="2018-09" db="EMBL/GenBank/DDBJ databases">
        <title>Genomic Encyclopedia of Archaeal and Bacterial Type Strains, Phase II (KMG-II): from individual species to whole genera.</title>
        <authorList>
            <person name="Goeker M."/>
        </authorList>
    </citation>
    <scope>NUCLEOTIDE SEQUENCE [LARGE SCALE GENOMIC DNA]</scope>
    <source>
        <strain evidence="4 5">DSM 26283</strain>
    </source>
</reference>
<comment type="caution">
    <text evidence="4">The sequence shown here is derived from an EMBL/GenBank/DDBJ whole genome shotgun (WGS) entry which is preliminary data.</text>
</comment>
<organism evidence="4 5">
    <name type="scientific">Ichthyenterobacterium magnum</name>
    <dbReference type="NCBI Taxonomy" id="1230530"/>
    <lineage>
        <taxon>Bacteria</taxon>
        <taxon>Pseudomonadati</taxon>
        <taxon>Bacteroidota</taxon>
        <taxon>Flavobacteriia</taxon>
        <taxon>Flavobacteriales</taxon>
        <taxon>Flavobacteriaceae</taxon>
        <taxon>Ichthyenterobacterium</taxon>
    </lineage>
</organism>
<proteinExistence type="predicted"/>
<keyword evidence="4" id="KW-0328">Glycosyltransferase</keyword>
<evidence type="ECO:0000313" key="4">
    <source>
        <dbReference type="EMBL" id="RKE97980.1"/>
    </source>
</evidence>
<dbReference type="EMBL" id="RAQJ01000001">
    <property type="protein sequence ID" value="RKE97980.1"/>
    <property type="molecule type" value="Genomic_DNA"/>
</dbReference>
<keyword evidence="5" id="KW-1185">Reference proteome</keyword>
<dbReference type="Pfam" id="PF02709">
    <property type="entry name" value="Glyco_transf_7C"/>
    <property type="match status" value="1"/>
</dbReference>
<feature type="domain" description="Glycosyltransferase 2-like" evidence="2">
    <location>
        <begin position="7"/>
        <end position="116"/>
    </location>
</feature>
<dbReference type="SUPFAM" id="SSF53448">
    <property type="entry name" value="Nucleotide-diphospho-sugar transferases"/>
    <property type="match status" value="1"/>
</dbReference>
<dbReference type="AlphaFoldDB" id="A0A420DV00"/>
<evidence type="ECO:0000256" key="1">
    <source>
        <dbReference type="ARBA" id="ARBA00022679"/>
    </source>
</evidence>
<gene>
    <name evidence="4" type="ORF">BXY80_0045</name>
</gene>
<dbReference type="Proteomes" id="UP000284892">
    <property type="component" value="Unassembled WGS sequence"/>
</dbReference>
<evidence type="ECO:0000259" key="2">
    <source>
        <dbReference type="Pfam" id="PF00535"/>
    </source>
</evidence>
<dbReference type="OrthoDB" id="6717394at2"/>
<evidence type="ECO:0000313" key="5">
    <source>
        <dbReference type="Proteomes" id="UP000284892"/>
    </source>
</evidence>
<dbReference type="RefSeq" id="WP_120199216.1">
    <property type="nucleotide sequence ID" value="NZ_RAQJ01000001.1"/>
</dbReference>
<accession>A0A420DV00</accession>
<dbReference type="InterPro" id="IPR029044">
    <property type="entry name" value="Nucleotide-diphossugar_trans"/>
</dbReference>
<keyword evidence="1 4" id="KW-0808">Transferase</keyword>
<dbReference type="GO" id="GO:0016757">
    <property type="term" value="F:glycosyltransferase activity"/>
    <property type="evidence" value="ECO:0007669"/>
    <property type="project" value="UniProtKB-KW"/>
</dbReference>
<dbReference type="InterPro" id="IPR027791">
    <property type="entry name" value="Galactosyl_T_C"/>
</dbReference>
<protein>
    <submittedName>
        <fullName evidence="4">Galactosyltransferase-like protein</fullName>
    </submittedName>
</protein>